<comment type="caution">
    <text evidence="2">The sequence shown here is derived from an EMBL/GenBank/DDBJ whole genome shotgun (WGS) entry which is preliminary data.</text>
</comment>
<evidence type="ECO:0000256" key="1">
    <source>
        <dbReference type="SAM" id="Phobius"/>
    </source>
</evidence>
<name>A0AA41UFZ1_9MICO</name>
<organism evidence="2 3">
    <name type="scientific">Cryobacterium zhongshanensis</name>
    <dbReference type="NCBI Taxonomy" id="2928153"/>
    <lineage>
        <taxon>Bacteria</taxon>
        <taxon>Bacillati</taxon>
        <taxon>Actinomycetota</taxon>
        <taxon>Actinomycetes</taxon>
        <taxon>Micrococcales</taxon>
        <taxon>Microbacteriaceae</taxon>
        <taxon>Cryobacterium</taxon>
    </lineage>
</organism>
<keyword evidence="1" id="KW-0472">Membrane</keyword>
<protein>
    <submittedName>
        <fullName evidence="2">Uncharacterized protein</fullName>
    </submittedName>
</protein>
<accession>A0AA41UFZ1</accession>
<feature type="transmembrane region" description="Helical" evidence="1">
    <location>
        <begin position="38"/>
        <end position="61"/>
    </location>
</feature>
<keyword evidence="1" id="KW-0812">Transmembrane</keyword>
<gene>
    <name evidence="2" type="ORF">MQH31_11655</name>
</gene>
<reference evidence="2" key="1">
    <citation type="submission" date="2022-03" db="EMBL/GenBank/DDBJ databases">
        <title>Cryobacterium sp. nov. strain ZS14-85, isolated from Antarctic soil.</title>
        <authorList>
            <person name="Li J."/>
            <person name="Niu G."/>
        </authorList>
    </citation>
    <scope>NUCLEOTIDE SEQUENCE</scope>
    <source>
        <strain evidence="2">ZS14-85</strain>
    </source>
</reference>
<dbReference type="EMBL" id="JALGAR010000003">
    <property type="protein sequence ID" value="MCI4658460.1"/>
    <property type="molecule type" value="Genomic_DNA"/>
</dbReference>
<proteinExistence type="predicted"/>
<keyword evidence="3" id="KW-1185">Reference proteome</keyword>
<dbReference type="Proteomes" id="UP001165341">
    <property type="component" value="Unassembled WGS sequence"/>
</dbReference>
<dbReference type="AlphaFoldDB" id="A0AA41UFZ1"/>
<sequence>MKLWNFATCAIGAFIASALGLSVLVVNAVTGNDFLVVLLPVAIAAWASGGALSARAHVLWLRKG</sequence>
<evidence type="ECO:0000313" key="2">
    <source>
        <dbReference type="EMBL" id="MCI4658460.1"/>
    </source>
</evidence>
<keyword evidence="1" id="KW-1133">Transmembrane helix</keyword>
<evidence type="ECO:0000313" key="3">
    <source>
        <dbReference type="Proteomes" id="UP001165341"/>
    </source>
</evidence>
<dbReference type="RefSeq" id="WP_243012199.1">
    <property type="nucleotide sequence ID" value="NZ_JALGAR010000003.1"/>
</dbReference>